<dbReference type="Proteomes" id="UP000199361">
    <property type="component" value="Unassembled WGS sequence"/>
</dbReference>
<name>A0A1I0LD91_9ACTN</name>
<keyword evidence="2" id="KW-1185">Reference proteome</keyword>
<dbReference type="InterPro" id="IPR016181">
    <property type="entry name" value="Acyl_CoA_acyltransferase"/>
</dbReference>
<dbReference type="Gene3D" id="3.40.630.30">
    <property type="match status" value="1"/>
</dbReference>
<organism evidence="1 2">
    <name type="scientific">Nonomuraea wenchangensis</name>
    <dbReference type="NCBI Taxonomy" id="568860"/>
    <lineage>
        <taxon>Bacteria</taxon>
        <taxon>Bacillati</taxon>
        <taxon>Actinomycetota</taxon>
        <taxon>Actinomycetes</taxon>
        <taxon>Streptosporangiales</taxon>
        <taxon>Streptosporangiaceae</taxon>
        <taxon>Nonomuraea</taxon>
    </lineage>
</organism>
<protein>
    <recommendedName>
        <fullName evidence="3">Acetyltransferase (GNAT) family protein</fullName>
    </recommendedName>
</protein>
<dbReference type="STRING" id="568860.SAMN05421811_11566"/>
<accession>A0A1I0LD91</accession>
<gene>
    <name evidence="1" type="ORF">SAMN05421811_11566</name>
</gene>
<evidence type="ECO:0000313" key="2">
    <source>
        <dbReference type="Proteomes" id="UP000199361"/>
    </source>
</evidence>
<dbReference type="EMBL" id="FOHX01000015">
    <property type="protein sequence ID" value="SEU38005.1"/>
    <property type="molecule type" value="Genomic_DNA"/>
</dbReference>
<evidence type="ECO:0000313" key="1">
    <source>
        <dbReference type="EMBL" id="SEU38005.1"/>
    </source>
</evidence>
<dbReference type="AlphaFoldDB" id="A0A1I0LD91"/>
<dbReference type="RefSeq" id="WP_218156067.1">
    <property type="nucleotide sequence ID" value="NZ_FOHX01000015.1"/>
</dbReference>
<sequence length="65" mass="7523">MLPEHRGHGLVRWMKAEAVRQARERYPYLDGLLTDTADSNRHMRGVNDALGHLPTRKMLTLQLDL</sequence>
<proteinExistence type="predicted"/>
<reference evidence="1 2" key="1">
    <citation type="submission" date="2016-10" db="EMBL/GenBank/DDBJ databases">
        <authorList>
            <person name="de Groot N.N."/>
        </authorList>
    </citation>
    <scope>NUCLEOTIDE SEQUENCE [LARGE SCALE GENOMIC DNA]</scope>
    <source>
        <strain evidence="1 2">CGMCC 4.5598</strain>
    </source>
</reference>
<evidence type="ECO:0008006" key="3">
    <source>
        <dbReference type="Google" id="ProtNLM"/>
    </source>
</evidence>
<dbReference type="SUPFAM" id="SSF55729">
    <property type="entry name" value="Acyl-CoA N-acyltransferases (Nat)"/>
    <property type="match status" value="1"/>
</dbReference>